<dbReference type="GO" id="GO:0016491">
    <property type="term" value="F:oxidoreductase activity"/>
    <property type="evidence" value="ECO:0007669"/>
    <property type="project" value="UniProtKB-KW"/>
</dbReference>
<gene>
    <name evidence="9" type="ORF">S01H1_19242</name>
</gene>
<organism evidence="9">
    <name type="scientific">marine sediment metagenome</name>
    <dbReference type="NCBI Taxonomy" id="412755"/>
    <lineage>
        <taxon>unclassified sequences</taxon>
        <taxon>metagenomes</taxon>
        <taxon>ecological metagenomes</taxon>
    </lineage>
</organism>
<keyword evidence="1" id="KW-0004">4Fe-4S</keyword>
<protein>
    <recommendedName>
        <fullName evidence="10">Nitrite/sulphite reductase 4Fe-4S domain-containing protein</fullName>
    </recommendedName>
</protein>
<dbReference type="GO" id="GO:0051539">
    <property type="term" value="F:4 iron, 4 sulfur cluster binding"/>
    <property type="evidence" value="ECO:0007669"/>
    <property type="project" value="UniProtKB-KW"/>
</dbReference>
<evidence type="ECO:0000313" key="9">
    <source>
        <dbReference type="EMBL" id="GAF92839.1"/>
    </source>
</evidence>
<dbReference type="InterPro" id="IPR005117">
    <property type="entry name" value="NiRdtase/SiRdtase_haem-b_fer"/>
</dbReference>
<keyword evidence="3" id="KW-0479">Metal-binding</keyword>
<feature type="domain" description="Nitrite/sulphite reductase 4Fe-4S" evidence="7">
    <location>
        <begin position="85"/>
        <end position="217"/>
    </location>
</feature>
<proteinExistence type="predicted"/>
<accession>X0THX1</accession>
<feature type="domain" description="Nitrite/Sulfite reductase ferredoxin-like" evidence="8">
    <location>
        <begin position="11"/>
        <end position="75"/>
    </location>
</feature>
<dbReference type="PRINTS" id="PR00397">
    <property type="entry name" value="SIROHAEM"/>
</dbReference>
<evidence type="ECO:0000256" key="6">
    <source>
        <dbReference type="ARBA" id="ARBA00023014"/>
    </source>
</evidence>
<evidence type="ECO:0000259" key="8">
    <source>
        <dbReference type="Pfam" id="PF03460"/>
    </source>
</evidence>
<name>X0THX1_9ZZZZ</name>
<evidence type="ECO:0000256" key="4">
    <source>
        <dbReference type="ARBA" id="ARBA00023002"/>
    </source>
</evidence>
<evidence type="ECO:0000256" key="1">
    <source>
        <dbReference type="ARBA" id="ARBA00022485"/>
    </source>
</evidence>
<dbReference type="Pfam" id="PF03460">
    <property type="entry name" value="NIR_SIR_ferr"/>
    <property type="match status" value="1"/>
</dbReference>
<keyword evidence="6" id="KW-0411">Iron-sulfur</keyword>
<dbReference type="GO" id="GO:0020037">
    <property type="term" value="F:heme binding"/>
    <property type="evidence" value="ECO:0007669"/>
    <property type="project" value="InterPro"/>
</dbReference>
<evidence type="ECO:0000256" key="5">
    <source>
        <dbReference type="ARBA" id="ARBA00023004"/>
    </source>
</evidence>
<dbReference type="PIRSF" id="PIRSF037487">
    <property type="entry name" value="Sulfite_red_assimil"/>
    <property type="match status" value="1"/>
</dbReference>
<evidence type="ECO:0000259" key="7">
    <source>
        <dbReference type="Pfam" id="PF01077"/>
    </source>
</evidence>
<dbReference type="Gene3D" id="3.30.413.10">
    <property type="entry name" value="Sulfite Reductase Hemoprotein, domain 1"/>
    <property type="match status" value="1"/>
</dbReference>
<dbReference type="EMBL" id="BARS01010373">
    <property type="protein sequence ID" value="GAF92839.1"/>
    <property type="molecule type" value="Genomic_DNA"/>
</dbReference>
<dbReference type="InterPro" id="IPR052034">
    <property type="entry name" value="NasD-like"/>
</dbReference>
<dbReference type="PANTHER" id="PTHR43809">
    <property type="entry name" value="NITRITE REDUCTASE (NADH) LARGE SUBUNIT"/>
    <property type="match status" value="1"/>
</dbReference>
<keyword evidence="5" id="KW-0408">Iron</keyword>
<sequence length="218" mass="23044">MLTDGEKGVIIQRDKQTYAVAPHIPCGVTSPDALRKLADVAEKFAAAAVKVTSAQRIALVGLREEDIDAIWAELGMKPGAAVGLCVRSVKACPGTTFCKRGQQDSLTLGMALDETYHGMELPGKLKMGVSGCGNQCAETCIKDIGLVGKPKGWDLLVGGNGGGRPRLSEKLAEGLSTEDAKALVAKIIDYYRGNAKPHERIGRMIDRVGIDALSKAVL</sequence>
<dbReference type="InterPro" id="IPR017220">
    <property type="entry name" value="Sulphite_reductase_assimil"/>
</dbReference>
<comment type="caution">
    <text evidence="9">The sequence shown here is derived from an EMBL/GenBank/DDBJ whole genome shotgun (WGS) entry which is preliminary data.</text>
</comment>
<dbReference type="AlphaFoldDB" id="X0THX1"/>
<dbReference type="SUPFAM" id="SSF55124">
    <property type="entry name" value="Nitrite/Sulfite reductase N-terminal domain-like"/>
    <property type="match status" value="1"/>
</dbReference>
<dbReference type="GO" id="GO:0046872">
    <property type="term" value="F:metal ion binding"/>
    <property type="evidence" value="ECO:0007669"/>
    <property type="project" value="UniProtKB-KW"/>
</dbReference>
<dbReference type="PROSITE" id="PS00365">
    <property type="entry name" value="NIR_SIR"/>
    <property type="match status" value="1"/>
</dbReference>
<evidence type="ECO:0000256" key="2">
    <source>
        <dbReference type="ARBA" id="ARBA00022617"/>
    </source>
</evidence>
<dbReference type="InterPro" id="IPR006066">
    <property type="entry name" value="NO2/SO3_Rdtase_FeS/sirohaem_BS"/>
</dbReference>
<dbReference type="InterPro" id="IPR036136">
    <property type="entry name" value="Nit/Sulf_reduc_fer-like_dom_sf"/>
</dbReference>
<dbReference type="SUPFAM" id="SSF56014">
    <property type="entry name" value="Nitrite and sulphite reductase 4Fe-4S domain-like"/>
    <property type="match status" value="1"/>
</dbReference>
<keyword evidence="4" id="KW-0560">Oxidoreductase</keyword>
<dbReference type="InterPro" id="IPR006067">
    <property type="entry name" value="NO2/SO3_Rdtase_4Fe4S_dom"/>
</dbReference>
<dbReference type="InterPro" id="IPR045854">
    <property type="entry name" value="NO2/SO3_Rdtase_4Fe4S_sf"/>
</dbReference>
<keyword evidence="2" id="KW-0349">Heme</keyword>
<evidence type="ECO:0008006" key="10">
    <source>
        <dbReference type="Google" id="ProtNLM"/>
    </source>
</evidence>
<evidence type="ECO:0000256" key="3">
    <source>
        <dbReference type="ARBA" id="ARBA00022723"/>
    </source>
</evidence>
<reference evidence="9" key="1">
    <citation type="journal article" date="2014" name="Front. Microbiol.">
        <title>High frequency of phylogenetically diverse reductive dehalogenase-homologous genes in deep subseafloor sedimentary metagenomes.</title>
        <authorList>
            <person name="Kawai M."/>
            <person name="Futagami T."/>
            <person name="Toyoda A."/>
            <person name="Takaki Y."/>
            <person name="Nishi S."/>
            <person name="Hori S."/>
            <person name="Arai W."/>
            <person name="Tsubouchi T."/>
            <person name="Morono Y."/>
            <person name="Uchiyama I."/>
            <person name="Ito T."/>
            <person name="Fujiyama A."/>
            <person name="Inagaki F."/>
            <person name="Takami H."/>
        </authorList>
    </citation>
    <scope>NUCLEOTIDE SEQUENCE</scope>
    <source>
        <strain evidence="9">Expedition CK06-06</strain>
    </source>
</reference>
<dbReference type="Pfam" id="PF01077">
    <property type="entry name" value="NIR_SIR"/>
    <property type="match status" value="1"/>
</dbReference>
<dbReference type="PANTHER" id="PTHR43809:SF1">
    <property type="entry name" value="NITRITE REDUCTASE (NADH) LARGE SUBUNIT"/>
    <property type="match status" value="1"/>
</dbReference>